<evidence type="ECO:0000313" key="6">
    <source>
        <dbReference type="Proteomes" id="UP000438429"/>
    </source>
</evidence>
<dbReference type="SUPFAM" id="SSF48726">
    <property type="entry name" value="Immunoglobulin"/>
    <property type="match status" value="1"/>
</dbReference>
<keyword evidence="1" id="KW-0732">Signal</keyword>
<dbReference type="PROSITE" id="PS50835">
    <property type="entry name" value="IG_LIKE"/>
    <property type="match status" value="1"/>
</dbReference>
<dbReference type="GO" id="GO:0007166">
    <property type="term" value="P:cell surface receptor signaling pathway"/>
    <property type="evidence" value="ECO:0007669"/>
    <property type="project" value="TreeGrafter"/>
</dbReference>
<protein>
    <recommendedName>
        <fullName evidence="4">Ig-like domain-containing protein</fullName>
    </recommendedName>
</protein>
<comment type="caution">
    <text evidence="5">The sequence shown here is derived from an EMBL/GenBank/DDBJ whole genome shotgun (WGS) entry which is preliminary data.</text>
</comment>
<evidence type="ECO:0000313" key="5">
    <source>
        <dbReference type="EMBL" id="KAF0043894.1"/>
    </source>
</evidence>
<dbReference type="Gene3D" id="2.60.40.10">
    <property type="entry name" value="Immunoglobulins"/>
    <property type="match status" value="1"/>
</dbReference>
<dbReference type="GO" id="GO:0005886">
    <property type="term" value="C:plasma membrane"/>
    <property type="evidence" value="ECO:0007669"/>
    <property type="project" value="TreeGrafter"/>
</dbReference>
<organism evidence="5 6">
    <name type="scientific">Scophthalmus maximus</name>
    <name type="common">Turbot</name>
    <name type="synonym">Psetta maxima</name>
    <dbReference type="NCBI Taxonomy" id="52904"/>
    <lineage>
        <taxon>Eukaryota</taxon>
        <taxon>Metazoa</taxon>
        <taxon>Chordata</taxon>
        <taxon>Craniata</taxon>
        <taxon>Vertebrata</taxon>
        <taxon>Euteleostomi</taxon>
        <taxon>Actinopterygii</taxon>
        <taxon>Neopterygii</taxon>
        <taxon>Teleostei</taxon>
        <taxon>Neoteleostei</taxon>
        <taxon>Acanthomorphata</taxon>
        <taxon>Carangaria</taxon>
        <taxon>Pleuronectiformes</taxon>
        <taxon>Pleuronectoidei</taxon>
        <taxon>Scophthalmidae</taxon>
        <taxon>Scophthalmus</taxon>
    </lineage>
</organism>
<dbReference type="Proteomes" id="UP000438429">
    <property type="component" value="Unassembled WGS sequence"/>
</dbReference>
<proteinExistence type="predicted"/>
<dbReference type="InterPro" id="IPR007110">
    <property type="entry name" value="Ig-like_dom"/>
</dbReference>
<dbReference type="Pfam" id="PF07686">
    <property type="entry name" value="V-set"/>
    <property type="match status" value="1"/>
</dbReference>
<sequence>MAARWREGEEGLTPRRQPQHRPVRLQHRGYDSWQGCLTSVRSNCDSRRVALESRAAADGPFFQTQLDVRTTCDGESGNVDSVTFEQSSSQVVRDGTAQLRINCSHDGSNLQTMLWYRHKQGSRSMSLIGHSVLLADPVYEGRFKDRFQLKRDDVLRGSLIILTASPSDSAVYFCAASTH</sequence>
<dbReference type="InterPro" id="IPR013783">
    <property type="entry name" value="Ig-like_fold"/>
</dbReference>
<gene>
    <name evidence="5" type="ORF">F2P81_003052</name>
</gene>
<dbReference type="PANTHER" id="PTHR23268">
    <property type="entry name" value="T-CELL RECEPTOR BETA CHAIN"/>
    <property type="match status" value="1"/>
</dbReference>
<feature type="compositionally biased region" description="Basic and acidic residues" evidence="3">
    <location>
        <begin position="1"/>
        <end position="13"/>
    </location>
</feature>
<accession>A0A6A4TL15</accession>
<keyword evidence="2" id="KW-0391">Immunity</keyword>
<feature type="region of interest" description="Disordered" evidence="3">
    <location>
        <begin position="1"/>
        <end position="25"/>
    </location>
</feature>
<dbReference type="SMART" id="SM00406">
    <property type="entry name" value="IGv"/>
    <property type="match status" value="1"/>
</dbReference>
<evidence type="ECO:0000259" key="4">
    <source>
        <dbReference type="PROSITE" id="PS50835"/>
    </source>
</evidence>
<evidence type="ECO:0000256" key="2">
    <source>
        <dbReference type="ARBA" id="ARBA00022859"/>
    </source>
</evidence>
<evidence type="ECO:0000256" key="1">
    <source>
        <dbReference type="ARBA" id="ARBA00022729"/>
    </source>
</evidence>
<evidence type="ECO:0000256" key="3">
    <source>
        <dbReference type="SAM" id="MobiDB-lite"/>
    </source>
</evidence>
<dbReference type="AlphaFoldDB" id="A0A6A4TL15"/>
<dbReference type="GO" id="GO:0002376">
    <property type="term" value="P:immune system process"/>
    <property type="evidence" value="ECO:0007669"/>
    <property type="project" value="UniProtKB-KW"/>
</dbReference>
<dbReference type="InterPro" id="IPR050413">
    <property type="entry name" value="TCR_beta_variable"/>
</dbReference>
<dbReference type="EMBL" id="VEVO01000003">
    <property type="protein sequence ID" value="KAF0043894.1"/>
    <property type="molecule type" value="Genomic_DNA"/>
</dbReference>
<reference evidence="5 6" key="1">
    <citation type="submission" date="2019-06" db="EMBL/GenBank/DDBJ databases">
        <title>Draft genomes of female and male turbot (Scophthalmus maximus).</title>
        <authorList>
            <person name="Xu H."/>
            <person name="Xu X.-W."/>
            <person name="Shao C."/>
            <person name="Chen S."/>
        </authorList>
    </citation>
    <scope>NUCLEOTIDE SEQUENCE [LARGE SCALE GENOMIC DNA]</scope>
    <source>
        <strain evidence="5">Ysfricsl-2016a</strain>
        <tissue evidence="5">Blood</tissue>
    </source>
</reference>
<feature type="domain" description="Ig-like" evidence="4">
    <location>
        <begin position="80"/>
        <end position="179"/>
    </location>
</feature>
<dbReference type="PANTHER" id="PTHR23268:SF102">
    <property type="entry name" value="IMMUNOGLOBULIN V-SET DOMAIN-CONTAINING PROTEIN"/>
    <property type="match status" value="1"/>
</dbReference>
<dbReference type="InterPro" id="IPR013106">
    <property type="entry name" value="Ig_V-set"/>
</dbReference>
<dbReference type="InterPro" id="IPR036179">
    <property type="entry name" value="Ig-like_dom_sf"/>
</dbReference>
<name>A0A6A4TL15_SCOMX</name>